<evidence type="ECO:0000256" key="5">
    <source>
        <dbReference type="ARBA" id="ARBA00022801"/>
    </source>
</evidence>
<evidence type="ECO:0000256" key="3">
    <source>
        <dbReference type="ARBA" id="ARBA00022722"/>
    </source>
</evidence>
<reference evidence="7 8" key="1">
    <citation type="submission" date="2019-07" db="EMBL/GenBank/DDBJ databases">
        <title>Novel species of Flavobacterium.</title>
        <authorList>
            <person name="Liu Q."/>
            <person name="Xin Y.-H."/>
        </authorList>
    </citation>
    <scope>NUCLEOTIDE SEQUENCE [LARGE SCALE GENOMIC DNA]</scope>
    <source>
        <strain evidence="7 8">LB3P56</strain>
    </source>
</reference>
<evidence type="ECO:0000256" key="6">
    <source>
        <dbReference type="ARBA" id="ARBA00030388"/>
    </source>
</evidence>
<dbReference type="PANTHER" id="PTHR38039">
    <property type="entry name" value="TOXIN YOEB"/>
    <property type="match status" value="1"/>
</dbReference>
<keyword evidence="5" id="KW-0378">Hydrolase</keyword>
<keyword evidence="4" id="KW-0255">Endonuclease</keyword>
<dbReference type="NCBIfam" id="TIGR02116">
    <property type="entry name" value="toxin_Txe_YoeB"/>
    <property type="match status" value="1"/>
</dbReference>
<evidence type="ECO:0000313" key="8">
    <source>
        <dbReference type="Proteomes" id="UP000318585"/>
    </source>
</evidence>
<dbReference type="GO" id="GO:0004519">
    <property type="term" value="F:endonuclease activity"/>
    <property type="evidence" value="ECO:0007669"/>
    <property type="project" value="UniProtKB-KW"/>
</dbReference>
<keyword evidence="3" id="KW-0540">Nuclease</keyword>
<dbReference type="GO" id="GO:0016787">
    <property type="term" value="F:hydrolase activity"/>
    <property type="evidence" value="ECO:0007669"/>
    <property type="project" value="UniProtKB-KW"/>
</dbReference>
<dbReference type="GO" id="GO:0006401">
    <property type="term" value="P:RNA catabolic process"/>
    <property type="evidence" value="ECO:0007669"/>
    <property type="project" value="InterPro"/>
</dbReference>
<dbReference type="Proteomes" id="UP000318585">
    <property type="component" value="Unassembled WGS sequence"/>
</dbReference>
<evidence type="ECO:0000256" key="4">
    <source>
        <dbReference type="ARBA" id="ARBA00022759"/>
    </source>
</evidence>
<sequence>MQIEFSAKAKADLNFWIKSGNKPILNKIYSLIEDIQLHPFEGIGKTEPLKYQLQGRWSRRINQEHRIIYKVTDENTIEILDILSLKGHYE</sequence>
<proteinExistence type="inferred from homology"/>
<protein>
    <recommendedName>
        <fullName evidence="6">Putative mRNA interferase YoeB</fullName>
    </recommendedName>
</protein>
<comment type="caution">
    <text evidence="7">The sequence shown here is derived from an EMBL/GenBank/DDBJ whole genome shotgun (WGS) entry which is preliminary data.</text>
</comment>
<accession>A0A553CTF3</accession>
<dbReference type="Gene3D" id="3.30.2310.20">
    <property type="entry name" value="RelE-like"/>
    <property type="match status" value="1"/>
</dbReference>
<keyword evidence="2" id="KW-1277">Toxin-antitoxin system</keyword>
<dbReference type="InterPro" id="IPR035093">
    <property type="entry name" value="RelE/ParE_toxin_dom_sf"/>
</dbReference>
<evidence type="ECO:0000256" key="2">
    <source>
        <dbReference type="ARBA" id="ARBA00022649"/>
    </source>
</evidence>
<dbReference type="RefSeq" id="WP_144070685.1">
    <property type="nucleotide sequence ID" value="NZ_VJZR01000001.1"/>
</dbReference>
<dbReference type="AlphaFoldDB" id="A0A553CTF3"/>
<dbReference type="Pfam" id="PF06769">
    <property type="entry name" value="YoeB_toxin"/>
    <property type="match status" value="1"/>
</dbReference>
<gene>
    <name evidence="7" type="ORF">FNW17_01115</name>
</gene>
<dbReference type="GO" id="GO:0045892">
    <property type="term" value="P:negative regulation of DNA-templated transcription"/>
    <property type="evidence" value="ECO:0007669"/>
    <property type="project" value="TreeGrafter"/>
</dbReference>
<evidence type="ECO:0000313" key="7">
    <source>
        <dbReference type="EMBL" id="TRX23806.1"/>
    </source>
</evidence>
<evidence type="ECO:0000256" key="1">
    <source>
        <dbReference type="ARBA" id="ARBA00008172"/>
    </source>
</evidence>
<dbReference type="SUPFAM" id="SSF143011">
    <property type="entry name" value="RelE-like"/>
    <property type="match status" value="1"/>
</dbReference>
<dbReference type="PANTHER" id="PTHR38039:SF1">
    <property type="entry name" value="TOXIN YOEB"/>
    <property type="match status" value="1"/>
</dbReference>
<dbReference type="InterPro" id="IPR009614">
    <property type="entry name" value="YoeB_toxin"/>
</dbReference>
<dbReference type="OrthoDB" id="9801102at2"/>
<name>A0A553CTF3_9FLAO</name>
<comment type="similarity">
    <text evidence="1">Belongs to the YoeB family.</text>
</comment>
<organism evidence="7 8">
    <name type="scientific">Flavobacterium franklandianum</name>
    <dbReference type="NCBI Taxonomy" id="2594430"/>
    <lineage>
        <taxon>Bacteria</taxon>
        <taxon>Pseudomonadati</taxon>
        <taxon>Bacteroidota</taxon>
        <taxon>Flavobacteriia</taxon>
        <taxon>Flavobacteriales</taxon>
        <taxon>Flavobacteriaceae</taxon>
        <taxon>Flavobacterium</taxon>
    </lineage>
</organism>
<keyword evidence="8" id="KW-1185">Reference proteome</keyword>
<dbReference type="EMBL" id="VJZR01000001">
    <property type="protein sequence ID" value="TRX23806.1"/>
    <property type="molecule type" value="Genomic_DNA"/>
</dbReference>